<dbReference type="RefSeq" id="WP_234614136.1">
    <property type="nucleotide sequence ID" value="NZ_CP098806.1"/>
</dbReference>
<name>A0A9X1PCI3_9BACT</name>
<dbReference type="Pfam" id="PF07609">
    <property type="entry name" value="DUF1572"/>
    <property type="match status" value="1"/>
</dbReference>
<evidence type="ECO:0000313" key="2">
    <source>
        <dbReference type="Proteomes" id="UP001139700"/>
    </source>
</evidence>
<sequence length="191" mass="22451">MNTSYLASAIKQFEYYKMLGEKAIAQLPDAALFWQYNEESNSIALIVNHIGGNMLSRFTDFLTTDGEKPWRNRDAEFEDSFKSREEMMAHWNKGWDRLLTTLRDLRDEQLETLVYIRNDGHTVMEAINRQLAHYPYHIGQIVYIAKMAANEKWESLSIPRNKSGDYNTQKFNQEKSRRHFTDDLIKANPGY</sequence>
<dbReference type="EMBL" id="JAJTTA010000002">
    <property type="protein sequence ID" value="MCF0041413.1"/>
    <property type="molecule type" value="Genomic_DNA"/>
</dbReference>
<proteinExistence type="predicted"/>
<dbReference type="AlphaFoldDB" id="A0A9X1PCI3"/>
<evidence type="ECO:0000313" key="1">
    <source>
        <dbReference type="EMBL" id="MCF0041413.1"/>
    </source>
</evidence>
<dbReference type="SUPFAM" id="SSF109854">
    <property type="entry name" value="DinB/YfiT-like putative metalloenzymes"/>
    <property type="match status" value="1"/>
</dbReference>
<reference evidence="1" key="1">
    <citation type="submission" date="2021-12" db="EMBL/GenBank/DDBJ databases">
        <title>Novel species in genus Dyadobacter.</title>
        <authorList>
            <person name="Ma C."/>
        </authorList>
    </citation>
    <scope>NUCLEOTIDE SEQUENCE</scope>
    <source>
        <strain evidence="1">CY399</strain>
    </source>
</reference>
<organism evidence="1 2">
    <name type="scientific">Dyadobacter fanqingshengii</name>
    <dbReference type="NCBI Taxonomy" id="2906443"/>
    <lineage>
        <taxon>Bacteria</taxon>
        <taxon>Pseudomonadati</taxon>
        <taxon>Bacteroidota</taxon>
        <taxon>Cytophagia</taxon>
        <taxon>Cytophagales</taxon>
        <taxon>Spirosomataceae</taxon>
        <taxon>Dyadobacter</taxon>
    </lineage>
</organism>
<comment type="caution">
    <text evidence="1">The sequence shown here is derived from an EMBL/GenBank/DDBJ whole genome shotgun (WGS) entry which is preliminary data.</text>
</comment>
<keyword evidence="2" id="KW-1185">Reference proteome</keyword>
<accession>A0A9X1PCI3</accession>
<dbReference type="Gene3D" id="1.20.120.450">
    <property type="entry name" value="dinb family like domain"/>
    <property type="match status" value="1"/>
</dbReference>
<gene>
    <name evidence="1" type="ORF">LXM24_15015</name>
</gene>
<dbReference type="Proteomes" id="UP001139700">
    <property type="component" value="Unassembled WGS sequence"/>
</dbReference>
<protein>
    <submittedName>
        <fullName evidence="1">DUF1572 domain-containing protein</fullName>
    </submittedName>
</protein>
<dbReference type="InterPro" id="IPR011466">
    <property type="entry name" value="DUF1572"/>
</dbReference>
<dbReference type="InterPro" id="IPR034660">
    <property type="entry name" value="DinB/YfiT-like"/>
</dbReference>